<evidence type="ECO:0000313" key="2">
    <source>
        <dbReference type="EMBL" id="MFD1608627.1"/>
    </source>
</evidence>
<organism evidence="2 3">
    <name type="scientific">Oceanobacillus luteolus</name>
    <dbReference type="NCBI Taxonomy" id="1274358"/>
    <lineage>
        <taxon>Bacteria</taxon>
        <taxon>Bacillati</taxon>
        <taxon>Bacillota</taxon>
        <taxon>Bacilli</taxon>
        <taxon>Bacillales</taxon>
        <taxon>Bacillaceae</taxon>
        <taxon>Oceanobacillus</taxon>
    </lineage>
</organism>
<dbReference type="Proteomes" id="UP001597221">
    <property type="component" value="Unassembled WGS sequence"/>
</dbReference>
<keyword evidence="1" id="KW-1133">Transmembrane helix</keyword>
<feature type="transmembrane region" description="Helical" evidence="1">
    <location>
        <begin position="6"/>
        <end position="25"/>
    </location>
</feature>
<dbReference type="RefSeq" id="WP_251512959.1">
    <property type="nucleotide sequence ID" value="NZ_JAMBON010000008.1"/>
</dbReference>
<dbReference type="EMBL" id="JBHUDE010000121">
    <property type="protein sequence ID" value="MFD1608627.1"/>
    <property type="molecule type" value="Genomic_DNA"/>
</dbReference>
<sequence>MDLNTLGSISSIVSLGGAIISWIFASKTMKYFKNTTMQYTYTDILSRIKSIAEETRENKRKYIRGSEKSYDKIITKLNNVLYDLPINEDEIKSSIEDIIKRIDNCLKEQVSIQQMDEKIAHIEGREKFKDIDTIYREVIEIIKSKIVMIQNRNSNSIISWAVNKIRQKGQKKD</sequence>
<reference evidence="3" key="1">
    <citation type="journal article" date="2019" name="Int. J. Syst. Evol. Microbiol.">
        <title>The Global Catalogue of Microorganisms (GCM) 10K type strain sequencing project: providing services to taxonomists for standard genome sequencing and annotation.</title>
        <authorList>
            <consortium name="The Broad Institute Genomics Platform"/>
            <consortium name="The Broad Institute Genome Sequencing Center for Infectious Disease"/>
            <person name="Wu L."/>
            <person name="Ma J."/>
        </authorList>
    </citation>
    <scope>NUCLEOTIDE SEQUENCE [LARGE SCALE GENOMIC DNA]</scope>
    <source>
        <strain evidence="3">CGMCC 1.12376</strain>
    </source>
</reference>
<proteinExistence type="predicted"/>
<keyword evidence="3" id="KW-1185">Reference proteome</keyword>
<keyword evidence="1" id="KW-0812">Transmembrane</keyword>
<gene>
    <name evidence="2" type="ORF">ACFSBH_13425</name>
</gene>
<protein>
    <submittedName>
        <fullName evidence="2">Uncharacterized protein</fullName>
    </submittedName>
</protein>
<name>A0ABW4HU98_9BACI</name>
<accession>A0ABW4HU98</accession>
<evidence type="ECO:0000313" key="3">
    <source>
        <dbReference type="Proteomes" id="UP001597221"/>
    </source>
</evidence>
<evidence type="ECO:0000256" key="1">
    <source>
        <dbReference type="SAM" id="Phobius"/>
    </source>
</evidence>
<keyword evidence="1" id="KW-0472">Membrane</keyword>
<comment type="caution">
    <text evidence="2">The sequence shown here is derived from an EMBL/GenBank/DDBJ whole genome shotgun (WGS) entry which is preliminary data.</text>
</comment>